<name>A0A6A2YWN7_HIBSY</name>
<dbReference type="AlphaFoldDB" id="A0A6A2YWN7"/>
<sequence>MKLSANRNPVPRFFQDSGRLPSHHPLLLINIVCLGALSTLDEQIQDSTDRDDSANQIRNERKAKVTARKIFLNVTKPRSRFIYLEDIERFLQEDEAFKTMSLFEEASESRRIDQKALKSWVANAFRERRALALTLNDTKTAINRLHQVVDVLVGIIIVVTWLIILEITTRKVLVFISSQLLLVAFVFDNTCKTVFEAIVLLFIMHPFDVGDRSEIDGIQIIIPNSVLATKAIHNYYRSPDMGDAVEFCIHVKTPAEKIGLIKKRIFSFVEHKSDHWYPDPKIILKEFEELNRVRIAIWLTHKMNHQDMGERWARRALLVEEMIKIFNELDTKNRLYPVDINVCSMPPVASDRPHPNWTGSAI</sequence>
<comment type="subcellular location">
    <subcellularLocation>
        <location evidence="1">Membrane</location>
        <topology evidence="1">Multi-pass membrane protein</topology>
    </subcellularLocation>
</comment>
<reference evidence="4" key="1">
    <citation type="submission" date="2019-09" db="EMBL/GenBank/DDBJ databases">
        <title>Draft genome information of white flower Hibiscus syriacus.</title>
        <authorList>
            <person name="Kim Y.-M."/>
        </authorList>
    </citation>
    <scope>NUCLEOTIDE SEQUENCE [LARGE SCALE GENOMIC DNA]</scope>
    <source>
        <strain evidence="4">YM2019G1</strain>
    </source>
</reference>
<dbReference type="PANTHER" id="PTHR31618:SF1">
    <property type="entry name" value="EF-HAND DOMAIN-CONTAINING PROTEIN"/>
    <property type="match status" value="1"/>
</dbReference>
<comment type="similarity">
    <text evidence="2">Belongs to the MscS (TC 1.A.23) family.</text>
</comment>
<evidence type="ECO:0000313" key="5">
    <source>
        <dbReference type="Proteomes" id="UP000436088"/>
    </source>
</evidence>
<dbReference type="GO" id="GO:0008381">
    <property type="term" value="F:mechanosensitive monoatomic ion channel activity"/>
    <property type="evidence" value="ECO:0007669"/>
    <property type="project" value="TreeGrafter"/>
</dbReference>
<dbReference type="GO" id="GO:0005886">
    <property type="term" value="C:plasma membrane"/>
    <property type="evidence" value="ECO:0007669"/>
    <property type="project" value="TreeGrafter"/>
</dbReference>
<keyword evidence="3" id="KW-0812">Transmembrane</keyword>
<keyword evidence="3" id="KW-1133">Transmembrane helix</keyword>
<dbReference type="InterPro" id="IPR016688">
    <property type="entry name" value="MscS-like_plants/fungi"/>
</dbReference>
<evidence type="ECO:0000256" key="3">
    <source>
        <dbReference type="SAM" id="Phobius"/>
    </source>
</evidence>
<dbReference type="GO" id="GO:0006820">
    <property type="term" value="P:monoatomic anion transport"/>
    <property type="evidence" value="ECO:0007669"/>
    <property type="project" value="TreeGrafter"/>
</dbReference>
<feature type="transmembrane region" description="Helical" evidence="3">
    <location>
        <begin position="148"/>
        <end position="168"/>
    </location>
</feature>
<protein>
    <submittedName>
        <fullName evidence="4">Mechanosensitive ion channel protein 6</fullName>
    </submittedName>
</protein>
<evidence type="ECO:0000313" key="4">
    <source>
        <dbReference type="EMBL" id="KAE8683739.1"/>
    </source>
</evidence>
<accession>A0A6A2YWN7</accession>
<dbReference type="PANTHER" id="PTHR31618">
    <property type="entry name" value="MECHANOSENSITIVE ION CHANNEL PROTEIN 5"/>
    <property type="match status" value="1"/>
</dbReference>
<gene>
    <name evidence="4" type="ORF">F3Y22_tig00111191pilonHSYRG00194</name>
</gene>
<proteinExistence type="inferred from homology"/>
<dbReference type="EMBL" id="VEPZ02001259">
    <property type="protein sequence ID" value="KAE8683739.1"/>
    <property type="molecule type" value="Genomic_DNA"/>
</dbReference>
<comment type="caution">
    <text evidence="4">The sequence shown here is derived from an EMBL/GenBank/DDBJ whole genome shotgun (WGS) entry which is preliminary data.</text>
</comment>
<evidence type="ECO:0000256" key="2">
    <source>
        <dbReference type="ARBA" id="ARBA00008017"/>
    </source>
</evidence>
<dbReference type="Proteomes" id="UP000436088">
    <property type="component" value="Unassembled WGS sequence"/>
</dbReference>
<keyword evidence="5" id="KW-1185">Reference proteome</keyword>
<keyword evidence="3" id="KW-0472">Membrane</keyword>
<evidence type="ECO:0000256" key="1">
    <source>
        <dbReference type="ARBA" id="ARBA00004141"/>
    </source>
</evidence>
<organism evidence="4 5">
    <name type="scientific">Hibiscus syriacus</name>
    <name type="common">Rose of Sharon</name>
    <dbReference type="NCBI Taxonomy" id="106335"/>
    <lineage>
        <taxon>Eukaryota</taxon>
        <taxon>Viridiplantae</taxon>
        <taxon>Streptophyta</taxon>
        <taxon>Embryophyta</taxon>
        <taxon>Tracheophyta</taxon>
        <taxon>Spermatophyta</taxon>
        <taxon>Magnoliopsida</taxon>
        <taxon>eudicotyledons</taxon>
        <taxon>Gunneridae</taxon>
        <taxon>Pentapetalae</taxon>
        <taxon>rosids</taxon>
        <taxon>malvids</taxon>
        <taxon>Malvales</taxon>
        <taxon>Malvaceae</taxon>
        <taxon>Malvoideae</taxon>
        <taxon>Hibiscus</taxon>
    </lineage>
</organism>